<proteinExistence type="inferred from homology"/>
<dbReference type="GO" id="GO:0042981">
    <property type="term" value="P:regulation of apoptotic process"/>
    <property type="evidence" value="ECO:0007669"/>
    <property type="project" value="InterPro"/>
</dbReference>
<reference evidence="6" key="1">
    <citation type="submission" date="2021-02" db="EMBL/GenBank/DDBJ databases">
        <title>Comparative genomics reveals that relaxation of natural selection precedes convergent phenotypic evolution of cavefish.</title>
        <authorList>
            <person name="Peng Z."/>
        </authorList>
    </citation>
    <scope>NUCLEOTIDE SEQUENCE</scope>
    <source>
        <tissue evidence="6">Muscle</tissue>
    </source>
</reference>
<name>A0A9W7TUX0_TRIRA</name>
<evidence type="ECO:0000259" key="5">
    <source>
        <dbReference type="SMART" id="SM00337"/>
    </source>
</evidence>
<organism evidence="6 7">
    <name type="scientific">Triplophysa rosa</name>
    <name type="common">Cave loach</name>
    <dbReference type="NCBI Taxonomy" id="992332"/>
    <lineage>
        <taxon>Eukaryota</taxon>
        <taxon>Metazoa</taxon>
        <taxon>Chordata</taxon>
        <taxon>Craniata</taxon>
        <taxon>Vertebrata</taxon>
        <taxon>Euteleostomi</taxon>
        <taxon>Actinopterygii</taxon>
        <taxon>Neopterygii</taxon>
        <taxon>Teleostei</taxon>
        <taxon>Ostariophysi</taxon>
        <taxon>Cypriniformes</taxon>
        <taxon>Nemacheilidae</taxon>
        <taxon>Triplophysa</taxon>
    </lineage>
</organism>
<dbReference type="InterPro" id="IPR026298">
    <property type="entry name" value="Bcl-2_fam"/>
</dbReference>
<evidence type="ECO:0000256" key="1">
    <source>
        <dbReference type="ARBA" id="ARBA00009458"/>
    </source>
</evidence>
<dbReference type="GO" id="GO:0051400">
    <property type="term" value="F:BH domain binding"/>
    <property type="evidence" value="ECO:0007669"/>
    <property type="project" value="TreeGrafter"/>
</dbReference>
<feature type="region of interest" description="Disordered" evidence="3">
    <location>
        <begin position="1"/>
        <end position="20"/>
    </location>
</feature>
<dbReference type="Proteomes" id="UP001059041">
    <property type="component" value="Linkage Group LG11"/>
</dbReference>
<dbReference type="PANTHER" id="PTHR11256">
    <property type="entry name" value="BCL-2 RELATED"/>
    <property type="match status" value="1"/>
</dbReference>
<evidence type="ECO:0000313" key="6">
    <source>
        <dbReference type="EMBL" id="KAI7803166.1"/>
    </source>
</evidence>
<dbReference type="InterPro" id="IPR002475">
    <property type="entry name" value="Bcl2-like"/>
</dbReference>
<protein>
    <submittedName>
        <fullName evidence="6">Bcl-2-like protein 1</fullName>
    </submittedName>
</protein>
<dbReference type="GO" id="GO:0008630">
    <property type="term" value="P:intrinsic apoptotic signaling pathway in response to DNA damage"/>
    <property type="evidence" value="ECO:0007669"/>
    <property type="project" value="TreeGrafter"/>
</dbReference>
<feature type="transmembrane region" description="Helical" evidence="4">
    <location>
        <begin position="147"/>
        <end position="168"/>
    </location>
</feature>
<dbReference type="Pfam" id="PF00452">
    <property type="entry name" value="Bcl-2"/>
    <property type="match status" value="1"/>
</dbReference>
<dbReference type="GO" id="GO:0001836">
    <property type="term" value="P:release of cytochrome c from mitochondria"/>
    <property type="evidence" value="ECO:0007669"/>
    <property type="project" value="TreeGrafter"/>
</dbReference>
<keyword evidence="4" id="KW-0472">Membrane</keyword>
<accession>A0A9W7TUX0</accession>
<sequence>MRDEVQRQGACVQPLPEPQPLNDEQEQLLGQMAEVIRFIGDGLDRDPKFNNMVDGFARVADRKSFQKLVDHVFVDDITWGRIVTLICLVAKSIVKMLTVVSRIVSWTLDYFNDRLLHWICNHGGWVNSISSLACYSFERDAASSASLISPASGLFFISGLLLGGYIVWRMNRCA</sequence>
<evidence type="ECO:0000256" key="4">
    <source>
        <dbReference type="SAM" id="Phobius"/>
    </source>
</evidence>
<keyword evidence="7" id="KW-1185">Reference proteome</keyword>
<dbReference type="GO" id="GO:0008053">
    <property type="term" value="P:mitochondrial fusion"/>
    <property type="evidence" value="ECO:0007669"/>
    <property type="project" value="TreeGrafter"/>
</dbReference>
<dbReference type="AlphaFoldDB" id="A0A9W7TUX0"/>
<dbReference type="GO" id="GO:0015267">
    <property type="term" value="F:channel activity"/>
    <property type="evidence" value="ECO:0007669"/>
    <property type="project" value="TreeGrafter"/>
</dbReference>
<keyword evidence="4" id="KW-1133">Transmembrane helix</keyword>
<gene>
    <name evidence="6" type="ORF">IRJ41_003531</name>
</gene>
<dbReference type="SUPFAM" id="SSF56854">
    <property type="entry name" value="Bcl-2 inhibitors of programmed cell death"/>
    <property type="match status" value="1"/>
</dbReference>
<evidence type="ECO:0000256" key="2">
    <source>
        <dbReference type="ARBA" id="ARBA00022703"/>
    </source>
</evidence>
<comment type="caution">
    <text evidence="6">The sequence shown here is derived from an EMBL/GenBank/DDBJ whole genome shotgun (WGS) entry which is preliminary data.</text>
</comment>
<evidence type="ECO:0000313" key="7">
    <source>
        <dbReference type="Proteomes" id="UP001059041"/>
    </source>
</evidence>
<dbReference type="InterPro" id="IPR046371">
    <property type="entry name" value="Bcl-2_BH1-3"/>
</dbReference>
<dbReference type="GO" id="GO:0097192">
    <property type="term" value="P:extrinsic apoptotic signaling pathway in absence of ligand"/>
    <property type="evidence" value="ECO:0007669"/>
    <property type="project" value="TreeGrafter"/>
</dbReference>
<evidence type="ECO:0000256" key="3">
    <source>
        <dbReference type="SAM" id="MobiDB-lite"/>
    </source>
</evidence>
<comment type="similarity">
    <text evidence="1">Belongs to the Bcl-2 family.</text>
</comment>
<dbReference type="InterPro" id="IPR036834">
    <property type="entry name" value="Bcl-2-like_sf"/>
</dbReference>
<keyword evidence="2" id="KW-0053">Apoptosis</keyword>
<dbReference type="GO" id="GO:0005741">
    <property type="term" value="C:mitochondrial outer membrane"/>
    <property type="evidence" value="ECO:0007669"/>
    <property type="project" value="TreeGrafter"/>
</dbReference>
<dbReference type="SMART" id="SM00337">
    <property type="entry name" value="BCL"/>
    <property type="match status" value="1"/>
</dbReference>
<dbReference type="PANTHER" id="PTHR11256:SF42">
    <property type="entry name" value="APOPTOSIS REGULATOR BAX"/>
    <property type="match status" value="1"/>
</dbReference>
<dbReference type="EMBL" id="JAFHDT010000011">
    <property type="protein sequence ID" value="KAI7803166.1"/>
    <property type="molecule type" value="Genomic_DNA"/>
</dbReference>
<dbReference type="PROSITE" id="PS50062">
    <property type="entry name" value="BCL2_FAMILY"/>
    <property type="match status" value="1"/>
</dbReference>
<dbReference type="Gene3D" id="1.10.437.10">
    <property type="entry name" value="Blc2-like"/>
    <property type="match status" value="1"/>
</dbReference>
<feature type="domain" description="Bcl-2 Bcl-2 homology region 1-3" evidence="5">
    <location>
        <begin position="36"/>
        <end position="125"/>
    </location>
</feature>
<keyword evidence="4" id="KW-0812">Transmembrane</keyword>